<dbReference type="NCBIfam" id="NF004790">
    <property type="entry name" value="PRK06136.1"/>
    <property type="match status" value="1"/>
</dbReference>
<comment type="caution">
    <text evidence="7">The sequence shown here is derived from an EMBL/GenBank/DDBJ whole genome shotgun (WGS) entry which is preliminary data.</text>
</comment>
<accession>A0A4Y9R650</accession>
<dbReference type="InterPro" id="IPR006366">
    <property type="entry name" value="CobA/CysG_C"/>
</dbReference>
<evidence type="ECO:0000313" key="8">
    <source>
        <dbReference type="Proteomes" id="UP000298127"/>
    </source>
</evidence>
<name>A0A4Y9R650_9MICO</name>
<dbReference type="AlphaFoldDB" id="A0A4Y9R650"/>
<evidence type="ECO:0000259" key="6">
    <source>
        <dbReference type="Pfam" id="PF00590"/>
    </source>
</evidence>
<keyword evidence="5" id="KW-0627">Porphyrin biosynthesis</keyword>
<protein>
    <recommendedName>
        <fullName evidence="1">uroporphyrinogen-III C-methyltransferase</fullName>
        <ecNumber evidence="1">2.1.1.107</ecNumber>
    </recommendedName>
</protein>
<dbReference type="PANTHER" id="PTHR45790">
    <property type="entry name" value="SIROHEME SYNTHASE-RELATED"/>
    <property type="match status" value="1"/>
</dbReference>
<keyword evidence="3 7" id="KW-0808">Transferase</keyword>
<feature type="domain" description="Tetrapyrrole methylase" evidence="6">
    <location>
        <begin position="10"/>
        <end position="218"/>
    </location>
</feature>
<evidence type="ECO:0000313" key="7">
    <source>
        <dbReference type="EMBL" id="TFV99352.1"/>
    </source>
</evidence>
<dbReference type="InterPro" id="IPR014776">
    <property type="entry name" value="4pyrrole_Mease_sub2"/>
</dbReference>
<dbReference type="Gene3D" id="3.40.1010.10">
    <property type="entry name" value="Cobalt-precorrin-4 Transmethylase, Domain 1"/>
    <property type="match status" value="1"/>
</dbReference>
<dbReference type="InterPro" id="IPR035996">
    <property type="entry name" value="4pyrrol_Methylase_sf"/>
</dbReference>
<dbReference type="CDD" id="cd11642">
    <property type="entry name" value="SUMT"/>
    <property type="match status" value="1"/>
</dbReference>
<evidence type="ECO:0000256" key="4">
    <source>
        <dbReference type="ARBA" id="ARBA00022691"/>
    </source>
</evidence>
<dbReference type="EMBL" id="SPQZ01000002">
    <property type="protein sequence ID" value="TFV99352.1"/>
    <property type="molecule type" value="Genomic_DNA"/>
</dbReference>
<dbReference type="GO" id="GO:0032259">
    <property type="term" value="P:methylation"/>
    <property type="evidence" value="ECO:0007669"/>
    <property type="project" value="UniProtKB-KW"/>
</dbReference>
<organism evidence="7 8">
    <name type="scientific">Orlajensenia leifsoniae</name>
    <dbReference type="NCBI Taxonomy" id="2561933"/>
    <lineage>
        <taxon>Bacteria</taxon>
        <taxon>Bacillati</taxon>
        <taxon>Actinomycetota</taxon>
        <taxon>Actinomycetes</taxon>
        <taxon>Micrococcales</taxon>
        <taxon>Microbacteriaceae</taxon>
        <taxon>Orlajensenia</taxon>
    </lineage>
</organism>
<dbReference type="Gene3D" id="3.30.950.10">
    <property type="entry name" value="Methyltransferase, Cobalt-precorrin-4 Transmethylase, Domain 2"/>
    <property type="match status" value="1"/>
</dbReference>
<dbReference type="EC" id="2.1.1.107" evidence="1"/>
<evidence type="ECO:0000256" key="2">
    <source>
        <dbReference type="ARBA" id="ARBA00022603"/>
    </source>
</evidence>
<dbReference type="NCBIfam" id="TIGR01469">
    <property type="entry name" value="cobA_cysG_Cterm"/>
    <property type="match status" value="1"/>
</dbReference>
<dbReference type="RefSeq" id="WP_135119894.1">
    <property type="nucleotide sequence ID" value="NZ_SPQZ01000002.1"/>
</dbReference>
<dbReference type="FunFam" id="3.40.1010.10:FF:000001">
    <property type="entry name" value="Siroheme synthase"/>
    <property type="match status" value="1"/>
</dbReference>
<dbReference type="InterPro" id="IPR014777">
    <property type="entry name" value="4pyrrole_Mease_sub1"/>
</dbReference>
<keyword evidence="2 7" id="KW-0489">Methyltransferase</keyword>
<gene>
    <name evidence="7" type="primary">cobA</name>
    <name evidence="7" type="ORF">E4M00_07670</name>
</gene>
<dbReference type="InterPro" id="IPR000878">
    <property type="entry name" value="4pyrrol_Mease"/>
</dbReference>
<evidence type="ECO:0000256" key="3">
    <source>
        <dbReference type="ARBA" id="ARBA00022679"/>
    </source>
</evidence>
<reference evidence="7 8" key="1">
    <citation type="journal article" date="2018" name="J. Microbiol.">
        <title>Leifsonia flava sp. nov., a novel actinobacterium isolated from the rhizosphere of Aquilegia viridiflora.</title>
        <authorList>
            <person name="Cai Y."/>
            <person name="Tao W.Z."/>
            <person name="Ma Y.J."/>
            <person name="Cheng J."/>
            <person name="Zhang M.Y."/>
            <person name="Zhang Y.X."/>
        </authorList>
    </citation>
    <scope>NUCLEOTIDE SEQUENCE [LARGE SCALE GENOMIC DNA]</scope>
    <source>
        <strain evidence="7 8">SYP-B2174</strain>
    </source>
</reference>
<sequence>MADAATAPGRVTLVGGGPGSEELLTVGAVEALITADVVLYDRLAPHTRLASLAPDAVLIDVGKTPGHHPVSQTGIEELIVEHALAGSDVVRLKGGDVYVFGRGSEEVLACHRAGIPVTVISGVSSAIAVPAAAGIPLTHRGVSRMFTVVSGHAPLSDDELLHLAGLGSTIVVLMGVNTLPHFSAGLLRQGMSPEMPVAVIERGFSPDQRTTIADLGSIVSVAIRSGVSSPAVLVVGEVVRLAHTGDLTAAEMMARAGRLSVLG</sequence>
<keyword evidence="8" id="KW-1185">Reference proteome</keyword>
<dbReference type="GO" id="GO:0004851">
    <property type="term" value="F:uroporphyrin-III C-methyltransferase activity"/>
    <property type="evidence" value="ECO:0007669"/>
    <property type="project" value="UniProtKB-EC"/>
</dbReference>
<dbReference type="GO" id="GO:0019354">
    <property type="term" value="P:siroheme biosynthetic process"/>
    <property type="evidence" value="ECO:0007669"/>
    <property type="project" value="InterPro"/>
</dbReference>
<evidence type="ECO:0000256" key="5">
    <source>
        <dbReference type="ARBA" id="ARBA00023244"/>
    </source>
</evidence>
<keyword evidence="4" id="KW-0949">S-adenosyl-L-methionine</keyword>
<dbReference type="SUPFAM" id="SSF53790">
    <property type="entry name" value="Tetrapyrrole methylase"/>
    <property type="match status" value="1"/>
</dbReference>
<dbReference type="Pfam" id="PF00590">
    <property type="entry name" value="TP_methylase"/>
    <property type="match status" value="1"/>
</dbReference>
<dbReference type="InterPro" id="IPR050161">
    <property type="entry name" value="Siro_Cobalamin_biosynth"/>
</dbReference>
<dbReference type="Proteomes" id="UP000298127">
    <property type="component" value="Unassembled WGS sequence"/>
</dbReference>
<dbReference type="PANTHER" id="PTHR45790:SF3">
    <property type="entry name" value="S-ADENOSYL-L-METHIONINE-DEPENDENT UROPORPHYRINOGEN III METHYLTRANSFERASE, CHLOROPLASTIC"/>
    <property type="match status" value="1"/>
</dbReference>
<proteinExistence type="predicted"/>
<evidence type="ECO:0000256" key="1">
    <source>
        <dbReference type="ARBA" id="ARBA00012162"/>
    </source>
</evidence>